<evidence type="ECO:0000313" key="4">
    <source>
        <dbReference type="Proteomes" id="UP000306317"/>
    </source>
</evidence>
<gene>
    <name evidence="3" type="ORF">B1991_05405</name>
</gene>
<comment type="caution">
    <text evidence="3">The sequence shown here is derived from an EMBL/GenBank/DDBJ whole genome shotgun (WGS) entry which is preliminary data.</text>
</comment>
<evidence type="ECO:0000259" key="2">
    <source>
        <dbReference type="Pfam" id="PF13476"/>
    </source>
</evidence>
<dbReference type="EMBL" id="MWIO01000015">
    <property type="protein sequence ID" value="THD08489.1"/>
    <property type="molecule type" value="Genomic_DNA"/>
</dbReference>
<keyword evidence="1" id="KW-0175">Coiled coil</keyword>
<organism evidence="3 4">
    <name type="scientific">Rhodanobacter lindaniclasticus</name>
    <dbReference type="NCBI Taxonomy" id="75310"/>
    <lineage>
        <taxon>Bacteria</taxon>
        <taxon>Pseudomonadati</taxon>
        <taxon>Pseudomonadota</taxon>
        <taxon>Gammaproteobacteria</taxon>
        <taxon>Lysobacterales</taxon>
        <taxon>Rhodanobacteraceae</taxon>
        <taxon>Rhodanobacter</taxon>
    </lineage>
</organism>
<dbReference type="InterPro" id="IPR038729">
    <property type="entry name" value="Rad50/SbcC_AAA"/>
</dbReference>
<sequence length="1045" mass="113655">MPGMQAAREALTHLLVGLHHVDDSVVRGEKKLGEQTYAVAYVDFADEVVERSLHLRDFQERILADDFFDSPGDLRWNKYLYIVAGPNSKKNPQFAAAKAAIESDKDYARKRVISEADLESLLGGPKLFEAAEHGNTYDVLTDWRHRLSAAGLELLLDAPTPRTTVVEKIAQRAAGAASTGKQQVKELNAADTPLATAKLLRLDIAAFRPVHNGKSYDFGDVTLLVGANGSGKTSLLEAVEYFYCGNNRRSTAVGPVRLKGTLLPRGGIRSVELSSTGDGPRIKARNLAWFNRKEQLVADIVDGFSLYNFLDTDAAYRLSGKLKPDDITKELSRLLVGSSASTTFEYMEKIRADVDKAWDKARRRADGLQAELTVMERRLMELQGKPSTAKTLTDAYRTALAALGWKRPSEAGVPTPREGQELLSALAHVQALVSLGGAARTIKDVEQRSAQLEAAVGNAKPVETQLVGSLEQEKRLISKIEELEANIKNLDRWIAYESAGFHDVRRRYKSAREVSERLTTRLGGLVAGDLPQVPQQYASLQLQDALQAAGEAATAAQARLTRAQQALDLHGRAASARAAAAAKLKDAAKEALKSSENPDMCPVCHTVHASGALMHLIERLTSGPETTQEVKGLAESLRLAGDEAGEARRAAITVELCQKYAAQLQLKGTTPNEVLEELVALRERASQAQQELQRVIKEGQDLGSAGFSSNEADLVWGRIAGLFNPESSNLTADIASGERRRQSNAVEEARKVLGECRNSMGGFDESIRGLARSAVVDGWVTRVEPIGTFASLVALQDEFLAATSNAAGLRSYLAVEDDGPLVEVQARIAAVASAFKQADEASRSDSESSAEQKDLPKSIQDWKFSLGKHRNEEKALFEAGKALDDLIENASLKNATREALDAIGDQINEVFSRIHSPREYEYVGSPDVLLRTADGHDARTLDEVSTGQRSAFALSIFLARNRTAAAAPPVLLIDDPIAHVDDLNALSFLDYLRDLAVNSGRQIFFATADTRVASLFSKKFSFMGEAFKTISLVREPQFDESAAQG</sequence>
<dbReference type="PANTHER" id="PTHR32114">
    <property type="entry name" value="ABC TRANSPORTER ABCH.3"/>
    <property type="match status" value="1"/>
</dbReference>
<dbReference type="GO" id="GO:0006302">
    <property type="term" value="P:double-strand break repair"/>
    <property type="evidence" value="ECO:0007669"/>
    <property type="project" value="InterPro"/>
</dbReference>
<evidence type="ECO:0000313" key="3">
    <source>
        <dbReference type="EMBL" id="THD08489.1"/>
    </source>
</evidence>
<dbReference type="RefSeq" id="WP_168709586.1">
    <property type="nucleotide sequence ID" value="NZ_MWIO01000015.1"/>
</dbReference>
<dbReference type="CDD" id="cd00267">
    <property type="entry name" value="ABC_ATPase"/>
    <property type="match status" value="1"/>
</dbReference>
<dbReference type="SUPFAM" id="SSF52540">
    <property type="entry name" value="P-loop containing nucleoside triphosphate hydrolases"/>
    <property type="match status" value="1"/>
</dbReference>
<protein>
    <recommendedName>
        <fullName evidence="2">Rad50/SbcC-type AAA domain-containing protein</fullName>
    </recommendedName>
</protein>
<reference evidence="3 4" key="1">
    <citation type="submission" date="2017-02" db="EMBL/GenBank/DDBJ databases">
        <title>Whole genome sequencing of Rhodanobacter lindaniclasticus DSM 17932.</title>
        <authorList>
            <person name="Kumar S."/>
            <person name="Patil P."/>
            <person name="Patil P.B."/>
        </authorList>
    </citation>
    <scope>NUCLEOTIDE SEQUENCE [LARGE SCALE GENOMIC DNA]</scope>
    <source>
        <strain evidence="3 4">DSM 17932</strain>
    </source>
</reference>
<proteinExistence type="predicted"/>
<evidence type="ECO:0000256" key="1">
    <source>
        <dbReference type="SAM" id="Coils"/>
    </source>
</evidence>
<feature type="coiled-coil region" evidence="1">
    <location>
        <begin position="358"/>
        <end position="385"/>
    </location>
</feature>
<dbReference type="AlphaFoldDB" id="A0A4S3KIM7"/>
<keyword evidence="4" id="KW-1185">Reference proteome</keyword>
<accession>A0A4S3KIM7</accession>
<dbReference type="PANTHER" id="PTHR32114:SF2">
    <property type="entry name" value="ABC TRANSPORTER ABCH.3"/>
    <property type="match status" value="1"/>
</dbReference>
<dbReference type="Gene3D" id="3.40.50.300">
    <property type="entry name" value="P-loop containing nucleotide triphosphate hydrolases"/>
    <property type="match status" value="2"/>
</dbReference>
<feature type="domain" description="Rad50/SbcC-type AAA" evidence="2">
    <location>
        <begin position="201"/>
        <end position="251"/>
    </location>
</feature>
<dbReference type="Pfam" id="PF13476">
    <property type="entry name" value="AAA_23"/>
    <property type="match status" value="1"/>
</dbReference>
<dbReference type="InterPro" id="IPR027417">
    <property type="entry name" value="P-loop_NTPase"/>
</dbReference>
<dbReference type="GO" id="GO:0016887">
    <property type="term" value="F:ATP hydrolysis activity"/>
    <property type="evidence" value="ECO:0007669"/>
    <property type="project" value="InterPro"/>
</dbReference>
<dbReference type="Proteomes" id="UP000306317">
    <property type="component" value="Unassembled WGS sequence"/>
</dbReference>
<name>A0A4S3KIM7_9GAMM</name>